<dbReference type="EMBL" id="MN740329">
    <property type="protein sequence ID" value="QHU00813.1"/>
    <property type="molecule type" value="Genomic_DNA"/>
</dbReference>
<accession>A0A6C0J686</accession>
<protein>
    <submittedName>
        <fullName evidence="1">Uncharacterized protein</fullName>
    </submittedName>
</protein>
<organism evidence="1">
    <name type="scientific">viral metagenome</name>
    <dbReference type="NCBI Taxonomy" id="1070528"/>
    <lineage>
        <taxon>unclassified sequences</taxon>
        <taxon>metagenomes</taxon>
        <taxon>organismal metagenomes</taxon>
    </lineage>
</organism>
<proteinExistence type="predicted"/>
<name>A0A6C0J686_9ZZZZ</name>
<dbReference type="AlphaFoldDB" id="A0A6C0J686"/>
<sequence>MAECGNCCCKCRDPNYRRYKKDLVPHSLSYTYTGLTPFINIYTLSSKNKYIFLTIYFFDNIFF</sequence>
<evidence type="ECO:0000313" key="1">
    <source>
        <dbReference type="EMBL" id="QHU00813.1"/>
    </source>
</evidence>
<reference evidence="1" key="1">
    <citation type="journal article" date="2020" name="Nature">
        <title>Giant virus diversity and host interactions through global metagenomics.</title>
        <authorList>
            <person name="Schulz F."/>
            <person name="Roux S."/>
            <person name="Paez-Espino D."/>
            <person name="Jungbluth S."/>
            <person name="Walsh D.A."/>
            <person name="Denef V.J."/>
            <person name="McMahon K.D."/>
            <person name="Konstantinidis K.T."/>
            <person name="Eloe-Fadrosh E.A."/>
            <person name="Kyrpides N.C."/>
            <person name="Woyke T."/>
        </authorList>
    </citation>
    <scope>NUCLEOTIDE SEQUENCE</scope>
    <source>
        <strain evidence="1">GVMAG-M-3300025860-20</strain>
    </source>
</reference>